<gene>
    <name evidence="6" type="ORF">ENJ42_02920</name>
</gene>
<keyword evidence="4 5" id="KW-0472">Membrane</keyword>
<dbReference type="Pfam" id="PF01925">
    <property type="entry name" value="TauE"/>
    <property type="match status" value="1"/>
</dbReference>
<evidence type="ECO:0000256" key="2">
    <source>
        <dbReference type="ARBA" id="ARBA00022692"/>
    </source>
</evidence>
<comment type="caution">
    <text evidence="6">The sequence shown here is derived from an EMBL/GenBank/DDBJ whole genome shotgun (WGS) entry which is preliminary data.</text>
</comment>
<evidence type="ECO:0000313" key="6">
    <source>
        <dbReference type="EMBL" id="HHL42547.1"/>
    </source>
</evidence>
<accession>A0A7C5R7C5</accession>
<dbReference type="InterPro" id="IPR051598">
    <property type="entry name" value="TSUP/Inactive_protease-like"/>
</dbReference>
<feature type="transmembrane region" description="Helical" evidence="5">
    <location>
        <begin position="6"/>
        <end position="24"/>
    </location>
</feature>
<feature type="transmembrane region" description="Helical" evidence="5">
    <location>
        <begin position="169"/>
        <end position="186"/>
    </location>
</feature>
<evidence type="ECO:0000256" key="4">
    <source>
        <dbReference type="ARBA" id="ARBA00023136"/>
    </source>
</evidence>
<feature type="non-terminal residue" evidence="6">
    <location>
        <position position="1"/>
    </location>
</feature>
<organism evidence="6">
    <name type="scientific">Hellea balneolensis</name>
    <dbReference type="NCBI Taxonomy" id="287478"/>
    <lineage>
        <taxon>Bacteria</taxon>
        <taxon>Pseudomonadati</taxon>
        <taxon>Pseudomonadota</taxon>
        <taxon>Alphaproteobacteria</taxon>
        <taxon>Maricaulales</taxon>
        <taxon>Robiginitomaculaceae</taxon>
        <taxon>Hellea</taxon>
    </lineage>
</organism>
<sequence length="189" mass="20134">AGAYNWGEIWPFLILSIPCAWLGGRISIPEHIFTGLLALALFIAGLILLFGHNLDKDRPTHNAPPLNAVIGAGLGFVSGLVGIGGGIFLAPILHLINWGKPKHIAALCSLFILVNSVAGLGGQMVKFLGAYTVSDLFPYLPLALAVLTGGYIGNRLGLNVFSQNTVKKLTAVLILFVASRLLWQVYATY</sequence>
<protein>
    <recommendedName>
        <fullName evidence="5">Probable membrane transporter protein</fullName>
    </recommendedName>
</protein>
<dbReference type="EMBL" id="DRMJ01000140">
    <property type="protein sequence ID" value="HHL42547.1"/>
    <property type="molecule type" value="Genomic_DNA"/>
</dbReference>
<dbReference type="AlphaFoldDB" id="A0A7C5R7C5"/>
<feature type="transmembrane region" description="Helical" evidence="5">
    <location>
        <begin position="31"/>
        <end position="50"/>
    </location>
</feature>
<feature type="transmembrane region" description="Helical" evidence="5">
    <location>
        <begin position="104"/>
        <end position="124"/>
    </location>
</feature>
<keyword evidence="3 5" id="KW-1133">Transmembrane helix</keyword>
<dbReference type="Proteomes" id="UP000885830">
    <property type="component" value="Unassembled WGS sequence"/>
</dbReference>
<dbReference type="GO" id="GO:0005886">
    <property type="term" value="C:plasma membrane"/>
    <property type="evidence" value="ECO:0007669"/>
    <property type="project" value="UniProtKB-SubCell"/>
</dbReference>
<proteinExistence type="inferred from homology"/>
<dbReference type="PANTHER" id="PTHR43701:SF5">
    <property type="entry name" value="MEMBRANE TRANSPORTER PROTEIN-RELATED"/>
    <property type="match status" value="1"/>
</dbReference>
<evidence type="ECO:0000256" key="5">
    <source>
        <dbReference type="RuleBase" id="RU363041"/>
    </source>
</evidence>
<comment type="similarity">
    <text evidence="5">Belongs to the 4-toluene sulfonate uptake permease (TSUP) (TC 2.A.102) family.</text>
</comment>
<evidence type="ECO:0000256" key="3">
    <source>
        <dbReference type="ARBA" id="ARBA00022989"/>
    </source>
</evidence>
<keyword evidence="2 5" id="KW-0812">Transmembrane</keyword>
<feature type="transmembrane region" description="Helical" evidence="5">
    <location>
        <begin position="136"/>
        <end position="157"/>
    </location>
</feature>
<reference evidence="6" key="1">
    <citation type="journal article" date="2020" name="mSystems">
        <title>Genome- and Community-Level Interaction Insights into Carbon Utilization and Element Cycling Functions of Hydrothermarchaeota in Hydrothermal Sediment.</title>
        <authorList>
            <person name="Zhou Z."/>
            <person name="Liu Y."/>
            <person name="Xu W."/>
            <person name="Pan J."/>
            <person name="Luo Z.H."/>
            <person name="Li M."/>
        </authorList>
    </citation>
    <scope>NUCLEOTIDE SEQUENCE [LARGE SCALE GENOMIC DNA]</scope>
    <source>
        <strain evidence="6">HyVt-485</strain>
    </source>
</reference>
<feature type="transmembrane region" description="Helical" evidence="5">
    <location>
        <begin position="70"/>
        <end position="92"/>
    </location>
</feature>
<keyword evidence="5" id="KW-1003">Cell membrane</keyword>
<dbReference type="PANTHER" id="PTHR43701">
    <property type="entry name" value="MEMBRANE TRANSPORTER PROTEIN MJ0441-RELATED"/>
    <property type="match status" value="1"/>
</dbReference>
<evidence type="ECO:0000256" key="1">
    <source>
        <dbReference type="ARBA" id="ARBA00004141"/>
    </source>
</evidence>
<name>A0A7C5R7C5_9PROT</name>
<comment type="subcellular location">
    <subcellularLocation>
        <location evidence="5">Cell membrane</location>
        <topology evidence="5">Multi-pass membrane protein</topology>
    </subcellularLocation>
    <subcellularLocation>
        <location evidence="1">Membrane</location>
        <topology evidence="1">Multi-pass membrane protein</topology>
    </subcellularLocation>
</comment>
<dbReference type="InterPro" id="IPR002781">
    <property type="entry name" value="TM_pro_TauE-like"/>
</dbReference>